<protein>
    <submittedName>
        <fullName evidence="2">Putative RNA-directed DNA polymerase</fullName>
        <ecNumber evidence="2">2.7.7.49</ecNumber>
    </submittedName>
</protein>
<dbReference type="Gramene" id="PRQ44552">
    <property type="protein sequence ID" value="PRQ44552"/>
    <property type="gene ID" value="RchiOBHm_Chr3g0480511"/>
</dbReference>
<dbReference type="Proteomes" id="UP000238479">
    <property type="component" value="Chromosome 3"/>
</dbReference>
<evidence type="ECO:0000259" key="1">
    <source>
        <dbReference type="Pfam" id="PF25597"/>
    </source>
</evidence>
<dbReference type="PANTHER" id="PTHR42648">
    <property type="entry name" value="TRANSPOSASE, PUTATIVE-RELATED"/>
    <property type="match status" value="1"/>
</dbReference>
<dbReference type="GO" id="GO:0003964">
    <property type="term" value="F:RNA-directed DNA polymerase activity"/>
    <property type="evidence" value="ECO:0007669"/>
    <property type="project" value="UniProtKB-KW"/>
</dbReference>
<gene>
    <name evidence="2" type="ORF">RchiOBHm_Chr3g0480511</name>
</gene>
<organism evidence="2 3">
    <name type="scientific">Rosa chinensis</name>
    <name type="common">China rose</name>
    <dbReference type="NCBI Taxonomy" id="74649"/>
    <lineage>
        <taxon>Eukaryota</taxon>
        <taxon>Viridiplantae</taxon>
        <taxon>Streptophyta</taxon>
        <taxon>Embryophyta</taxon>
        <taxon>Tracheophyta</taxon>
        <taxon>Spermatophyta</taxon>
        <taxon>Magnoliopsida</taxon>
        <taxon>eudicotyledons</taxon>
        <taxon>Gunneridae</taxon>
        <taxon>Pentapetalae</taxon>
        <taxon>rosids</taxon>
        <taxon>fabids</taxon>
        <taxon>Rosales</taxon>
        <taxon>Rosaceae</taxon>
        <taxon>Rosoideae</taxon>
        <taxon>Rosoideae incertae sedis</taxon>
        <taxon>Rosa</taxon>
    </lineage>
</organism>
<keyword evidence="2" id="KW-0548">Nucleotidyltransferase</keyword>
<dbReference type="Pfam" id="PF25597">
    <property type="entry name" value="SH3_retrovirus"/>
    <property type="match status" value="1"/>
</dbReference>
<comment type="caution">
    <text evidence="2">The sequence shown here is derived from an EMBL/GenBank/DDBJ whole genome shotgun (WGS) entry which is preliminary data.</text>
</comment>
<keyword evidence="2" id="KW-0808">Transferase</keyword>
<dbReference type="SUPFAM" id="SSF53098">
    <property type="entry name" value="Ribonuclease H-like"/>
    <property type="match status" value="1"/>
</dbReference>
<dbReference type="EMBL" id="PDCK01000041">
    <property type="protein sequence ID" value="PRQ44552.1"/>
    <property type="molecule type" value="Genomic_DNA"/>
</dbReference>
<dbReference type="InterPro" id="IPR012337">
    <property type="entry name" value="RNaseH-like_sf"/>
</dbReference>
<name>A0A2P6RDP4_ROSCH</name>
<dbReference type="InterPro" id="IPR039537">
    <property type="entry name" value="Retrotran_Ty1/copia-like"/>
</dbReference>
<reference evidence="2 3" key="1">
    <citation type="journal article" date="2018" name="Nat. Genet.">
        <title>The Rosa genome provides new insights in the design of modern roses.</title>
        <authorList>
            <person name="Bendahmane M."/>
        </authorList>
    </citation>
    <scope>NUCLEOTIDE SEQUENCE [LARGE SCALE GENOMIC DNA]</scope>
    <source>
        <strain evidence="3">cv. Old Blush</strain>
    </source>
</reference>
<dbReference type="PANTHER" id="PTHR42648:SF26">
    <property type="entry name" value="INTEGRASE CATALYTIC DOMAIN-CONTAINING PROTEIN"/>
    <property type="match status" value="1"/>
</dbReference>
<dbReference type="STRING" id="74649.A0A2P6RDP4"/>
<dbReference type="EC" id="2.7.7.49" evidence="2"/>
<feature type="domain" description="Retroviral polymerase SH3-like" evidence="1">
    <location>
        <begin position="54"/>
        <end position="96"/>
    </location>
</feature>
<dbReference type="OMA" id="WYHACAT"/>
<dbReference type="AlphaFoldDB" id="A0A2P6RDP4"/>
<sequence length="101" mass="11468">MQNASLPNQFWYHACATAAYLINRMPTPVLNMGSPFEKLYHIIPQIDMLRVFGCSCFPLMSAYRTNKLQPKTMKCVFVGFAAGYKGFICYSPTTRKSSLQL</sequence>
<evidence type="ECO:0000313" key="2">
    <source>
        <dbReference type="EMBL" id="PRQ44552.1"/>
    </source>
</evidence>
<dbReference type="InterPro" id="IPR057670">
    <property type="entry name" value="SH3_retrovirus"/>
</dbReference>
<evidence type="ECO:0000313" key="3">
    <source>
        <dbReference type="Proteomes" id="UP000238479"/>
    </source>
</evidence>
<accession>A0A2P6RDP4</accession>
<keyword evidence="2" id="KW-0695">RNA-directed DNA polymerase</keyword>
<keyword evidence="3" id="KW-1185">Reference proteome</keyword>
<proteinExistence type="predicted"/>